<accession>A0A7Y9LCI0</accession>
<sequence length="132" mass="14104">MAIYAVDSKRQQMVATGNVAPVNEWMDTPNGRRQSDEQARDADTGMLLWEVEVLYQSVSFGKHVTVTAPVQAGSDAQPDVKAFTPVEFVDLVCSANVTKGGGLRESWRAERLADGKPGRAAGQGAKPEGQAA</sequence>
<feature type="compositionally biased region" description="Basic and acidic residues" evidence="1">
    <location>
        <begin position="105"/>
        <end position="117"/>
    </location>
</feature>
<dbReference type="EMBL" id="JACCBU010000001">
    <property type="protein sequence ID" value="NYE71715.1"/>
    <property type="molecule type" value="Genomic_DNA"/>
</dbReference>
<reference evidence="2 3" key="1">
    <citation type="submission" date="2020-07" db="EMBL/GenBank/DDBJ databases">
        <title>Sequencing the genomes of 1000 actinobacteria strains.</title>
        <authorList>
            <person name="Klenk H.-P."/>
        </authorList>
    </citation>
    <scope>NUCLEOTIDE SEQUENCE [LARGE SCALE GENOMIC DNA]</scope>
    <source>
        <strain evidence="2 3">DSM 22083</strain>
    </source>
</reference>
<protein>
    <submittedName>
        <fullName evidence="2">Uncharacterized protein</fullName>
    </submittedName>
</protein>
<feature type="region of interest" description="Disordered" evidence="1">
    <location>
        <begin position="22"/>
        <end position="41"/>
    </location>
</feature>
<dbReference type="RefSeq" id="WP_179752057.1">
    <property type="nucleotide sequence ID" value="NZ_JACCBU010000001.1"/>
</dbReference>
<dbReference type="Proteomes" id="UP000569914">
    <property type="component" value="Unassembled WGS sequence"/>
</dbReference>
<organism evidence="2 3">
    <name type="scientific">Microlunatus parietis</name>
    <dbReference type="NCBI Taxonomy" id="682979"/>
    <lineage>
        <taxon>Bacteria</taxon>
        <taxon>Bacillati</taxon>
        <taxon>Actinomycetota</taxon>
        <taxon>Actinomycetes</taxon>
        <taxon>Propionibacteriales</taxon>
        <taxon>Propionibacteriaceae</taxon>
        <taxon>Microlunatus</taxon>
    </lineage>
</organism>
<feature type="region of interest" description="Disordered" evidence="1">
    <location>
        <begin position="104"/>
        <end position="132"/>
    </location>
</feature>
<evidence type="ECO:0000313" key="2">
    <source>
        <dbReference type="EMBL" id="NYE71715.1"/>
    </source>
</evidence>
<comment type="caution">
    <text evidence="2">The sequence shown here is derived from an EMBL/GenBank/DDBJ whole genome shotgun (WGS) entry which is preliminary data.</text>
</comment>
<gene>
    <name evidence="2" type="ORF">BKA15_003044</name>
</gene>
<evidence type="ECO:0000256" key="1">
    <source>
        <dbReference type="SAM" id="MobiDB-lite"/>
    </source>
</evidence>
<dbReference type="AlphaFoldDB" id="A0A7Y9LCI0"/>
<name>A0A7Y9LCI0_9ACTN</name>
<keyword evidence="3" id="KW-1185">Reference proteome</keyword>
<proteinExistence type="predicted"/>
<evidence type="ECO:0000313" key="3">
    <source>
        <dbReference type="Proteomes" id="UP000569914"/>
    </source>
</evidence>